<feature type="non-terminal residue" evidence="2">
    <location>
        <position position="1"/>
    </location>
</feature>
<organism evidence="2 3">
    <name type="scientific">Phytophthora sojae (strain P6497)</name>
    <name type="common">Soybean stem and root rot agent</name>
    <name type="synonym">Phytophthora megasperma f. sp. glycines</name>
    <dbReference type="NCBI Taxonomy" id="1094619"/>
    <lineage>
        <taxon>Eukaryota</taxon>
        <taxon>Sar</taxon>
        <taxon>Stramenopiles</taxon>
        <taxon>Oomycota</taxon>
        <taxon>Peronosporomycetes</taxon>
        <taxon>Peronosporales</taxon>
        <taxon>Peronosporaceae</taxon>
        <taxon>Phytophthora</taxon>
    </lineage>
</organism>
<dbReference type="EMBL" id="JH159157">
    <property type="protein sequence ID" value="EGZ12156.1"/>
    <property type="molecule type" value="Genomic_DNA"/>
</dbReference>
<reference evidence="2 3" key="1">
    <citation type="journal article" date="2006" name="Science">
        <title>Phytophthora genome sequences uncover evolutionary origins and mechanisms of pathogenesis.</title>
        <authorList>
            <person name="Tyler B.M."/>
            <person name="Tripathy S."/>
            <person name="Zhang X."/>
            <person name="Dehal P."/>
            <person name="Jiang R.H."/>
            <person name="Aerts A."/>
            <person name="Arredondo F.D."/>
            <person name="Baxter L."/>
            <person name="Bensasson D."/>
            <person name="Beynon J.L."/>
            <person name="Chapman J."/>
            <person name="Damasceno C.M."/>
            <person name="Dorrance A.E."/>
            <person name="Dou D."/>
            <person name="Dickerman A.W."/>
            <person name="Dubchak I.L."/>
            <person name="Garbelotto M."/>
            <person name="Gijzen M."/>
            <person name="Gordon S.G."/>
            <person name="Govers F."/>
            <person name="Grunwald N.J."/>
            <person name="Huang W."/>
            <person name="Ivors K.L."/>
            <person name="Jones R.W."/>
            <person name="Kamoun S."/>
            <person name="Krampis K."/>
            <person name="Lamour K.H."/>
            <person name="Lee M.K."/>
            <person name="McDonald W.H."/>
            <person name="Medina M."/>
            <person name="Meijer H.J."/>
            <person name="Nordberg E.K."/>
            <person name="Maclean D.J."/>
            <person name="Ospina-Giraldo M.D."/>
            <person name="Morris P.F."/>
            <person name="Phuntumart V."/>
            <person name="Putnam N.H."/>
            <person name="Rash S."/>
            <person name="Rose J.K."/>
            <person name="Sakihama Y."/>
            <person name="Salamov A.A."/>
            <person name="Savidor A."/>
            <person name="Scheuring C.F."/>
            <person name="Smith B.M."/>
            <person name="Sobral B.W."/>
            <person name="Terry A."/>
            <person name="Torto-Alalibo T.A."/>
            <person name="Win J."/>
            <person name="Xu Z."/>
            <person name="Zhang H."/>
            <person name="Grigoriev I.V."/>
            <person name="Rokhsar D.S."/>
            <person name="Boore J.L."/>
        </authorList>
    </citation>
    <scope>NUCLEOTIDE SEQUENCE [LARGE SCALE GENOMIC DNA]</scope>
    <source>
        <strain evidence="2 3">P6497</strain>
    </source>
</reference>
<dbReference type="InterPro" id="IPR029526">
    <property type="entry name" value="PGBD"/>
</dbReference>
<dbReference type="PANTHER" id="PTHR46599:SF3">
    <property type="entry name" value="PIGGYBAC TRANSPOSABLE ELEMENT-DERIVED PROTEIN 4"/>
    <property type="match status" value="1"/>
</dbReference>
<dbReference type="InParanoid" id="G4ZYX3"/>
<dbReference type="Pfam" id="PF13843">
    <property type="entry name" value="DDE_Tnp_1_7"/>
    <property type="match status" value="1"/>
</dbReference>
<dbReference type="AlphaFoldDB" id="G4ZYX3"/>
<sequence>PTPSVLEVDEDPLALRFYFMLPKLWAQIAVKSNTYHRQSIPERARAIRKQQCNKSGGEAEDLGDIRRRLAGVKEIEAYEVLQVMGLLIARILAPIRKGIAAHWSVAKVGAMPANRLSLFMSKNRFFHIMGYMHFSNNKSPNAKTDRAWKIRPVVDVLQRTFARGYRVPPIISFDGATLPSRSRYNPTRQFNKDKPHKWGTKVFVAACAKTAYCMR</sequence>
<dbReference type="Proteomes" id="UP000002640">
    <property type="component" value="Unassembled WGS sequence"/>
</dbReference>
<accession>G4ZYX3</accession>
<dbReference type="GeneID" id="20659875"/>
<dbReference type="PANTHER" id="PTHR46599">
    <property type="entry name" value="PIGGYBAC TRANSPOSABLE ELEMENT-DERIVED PROTEIN 4"/>
    <property type="match status" value="1"/>
</dbReference>
<dbReference type="RefSeq" id="XP_009532489.1">
    <property type="nucleotide sequence ID" value="XM_009534194.1"/>
</dbReference>
<name>G4ZYX3_PHYSP</name>
<gene>
    <name evidence="2" type="ORF">PHYSODRAFT_517056</name>
</gene>
<feature type="domain" description="PiggyBac transposable element-derived protein" evidence="1">
    <location>
        <begin position="18"/>
        <end position="214"/>
    </location>
</feature>
<dbReference type="STRING" id="1094619.G4ZYX3"/>
<evidence type="ECO:0000259" key="1">
    <source>
        <dbReference type="Pfam" id="PF13843"/>
    </source>
</evidence>
<keyword evidence="3" id="KW-1185">Reference proteome</keyword>
<evidence type="ECO:0000313" key="2">
    <source>
        <dbReference type="EMBL" id="EGZ12156.1"/>
    </source>
</evidence>
<proteinExistence type="predicted"/>
<evidence type="ECO:0000313" key="3">
    <source>
        <dbReference type="Proteomes" id="UP000002640"/>
    </source>
</evidence>
<dbReference type="KEGG" id="psoj:PHYSODRAFT_517056"/>
<protein>
    <recommendedName>
        <fullName evidence="1">PiggyBac transposable element-derived protein domain-containing protein</fullName>
    </recommendedName>
</protein>